<sequence>MTQLQRDSLVDVEEKIKSKPVPTEPEKEQLQYRINHNLTEEDHLYLFTDILQKMSHKVYTMTENGTLFDLNDLDPETFWKVQYFTQLFMENHERQKETQQLIHENEASLDQFKQQIDKELKTVKSETGAIDLHHLTEYERLRIQALSQCPYSIYADSNVSGLVGEETKVIYSDNFQHKWKQQNKNDEISLKITKIATKYDRLGSPKTQIIEKESKLASVAPEDTDGNDGKDLDANIDDGSETESDMMDDETMNREIQTILHHPSNVPK</sequence>
<organism evidence="3">
    <name type="scientific">viral metagenome</name>
    <dbReference type="NCBI Taxonomy" id="1070528"/>
    <lineage>
        <taxon>unclassified sequences</taxon>
        <taxon>metagenomes</taxon>
        <taxon>organismal metagenomes</taxon>
    </lineage>
</organism>
<dbReference type="InterPro" id="IPR027353">
    <property type="entry name" value="NET_dom"/>
</dbReference>
<name>A0A6C0BMB3_9ZZZZ</name>
<feature type="region of interest" description="Disordered" evidence="1">
    <location>
        <begin position="214"/>
        <end position="250"/>
    </location>
</feature>
<feature type="domain" description="NET" evidence="2">
    <location>
        <begin position="12"/>
        <end position="96"/>
    </location>
</feature>
<evidence type="ECO:0000313" key="3">
    <source>
        <dbReference type="EMBL" id="QHS92558.1"/>
    </source>
</evidence>
<dbReference type="EMBL" id="MN739181">
    <property type="protein sequence ID" value="QHS92558.1"/>
    <property type="molecule type" value="Genomic_DNA"/>
</dbReference>
<accession>A0A6C0BMB3</accession>
<dbReference type="PROSITE" id="PS51525">
    <property type="entry name" value="NET"/>
    <property type="match status" value="1"/>
</dbReference>
<reference evidence="3" key="1">
    <citation type="journal article" date="2020" name="Nature">
        <title>Giant virus diversity and host interactions through global metagenomics.</title>
        <authorList>
            <person name="Schulz F."/>
            <person name="Roux S."/>
            <person name="Paez-Espino D."/>
            <person name="Jungbluth S."/>
            <person name="Walsh D.A."/>
            <person name="Denef V.J."/>
            <person name="McMahon K.D."/>
            <person name="Konstantinidis K.T."/>
            <person name="Eloe-Fadrosh E.A."/>
            <person name="Kyrpides N.C."/>
            <person name="Woyke T."/>
        </authorList>
    </citation>
    <scope>NUCLEOTIDE SEQUENCE</scope>
    <source>
        <strain evidence="3">GVMAG-M-3300014204-73</strain>
    </source>
</reference>
<proteinExistence type="predicted"/>
<dbReference type="AlphaFoldDB" id="A0A6C0BMB3"/>
<evidence type="ECO:0000256" key="1">
    <source>
        <dbReference type="SAM" id="MobiDB-lite"/>
    </source>
</evidence>
<feature type="compositionally biased region" description="Acidic residues" evidence="1">
    <location>
        <begin position="234"/>
        <end position="250"/>
    </location>
</feature>
<evidence type="ECO:0000259" key="2">
    <source>
        <dbReference type="PROSITE" id="PS51525"/>
    </source>
</evidence>
<protein>
    <recommendedName>
        <fullName evidence="2">NET domain-containing protein</fullName>
    </recommendedName>
</protein>